<organism evidence="8 9">
    <name type="scientific">Candidatus Aeolococcus gillhamiae</name>
    <dbReference type="NCBI Taxonomy" id="3127015"/>
    <lineage>
        <taxon>Bacteria</taxon>
        <taxon>Bacillati</taxon>
        <taxon>Candidatus Dormiibacterota</taxon>
        <taxon>Candidatus Dormibacteria</taxon>
        <taxon>Candidatus Aeolococcales</taxon>
        <taxon>Candidatus Aeolococcaceae</taxon>
        <taxon>Candidatus Aeolococcus</taxon>
    </lineage>
</organism>
<evidence type="ECO:0000256" key="2">
    <source>
        <dbReference type="ARBA" id="ARBA00022722"/>
    </source>
</evidence>
<dbReference type="EMBL" id="QHBU01000193">
    <property type="protein sequence ID" value="PZR79730.1"/>
    <property type="molecule type" value="Genomic_DNA"/>
</dbReference>
<keyword evidence="4 6" id="KW-0378">Hydrolase</keyword>
<evidence type="ECO:0000256" key="5">
    <source>
        <dbReference type="ARBA" id="ARBA00022842"/>
    </source>
</evidence>
<dbReference type="GO" id="GO:0000287">
    <property type="term" value="F:magnesium ion binding"/>
    <property type="evidence" value="ECO:0007669"/>
    <property type="project" value="UniProtKB-UniRule"/>
</dbReference>
<name>A0A2W5Z3B3_9BACT</name>
<dbReference type="HAMAP" id="MF_00265">
    <property type="entry name" value="VapC_Nob1"/>
    <property type="match status" value="1"/>
</dbReference>
<comment type="function">
    <text evidence="6">Toxic component of a toxin-antitoxin (TA) system. An RNase.</text>
</comment>
<keyword evidence="6" id="KW-0800">Toxin</keyword>
<dbReference type="InterPro" id="IPR044153">
    <property type="entry name" value="PIN_Pae0151-like"/>
</dbReference>
<accession>A0A2W5Z3B3</accession>
<evidence type="ECO:0000256" key="1">
    <source>
        <dbReference type="ARBA" id="ARBA00022649"/>
    </source>
</evidence>
<dbReference type="EC" id="3.1.-.-" evidence="6"/>
<dbReference type="GO" id="GO:0016787">
    <property type="term" value="F:hydrolase activity"/>
    <property type="evidence" value="ECO:0007669"/>
    <property type="project" value="UniProtKB-KW"/>
</dbReference>
<feature type="binding site" evidence="6">
    <location>
        <position position="98"/>
    </location>
    <ligand>
        <name>Mg(2+)</name>
        <dbReference type="ChEBI" id="CHEBI:18420"/>
    </ligand>
</feature>
<evidence type="ECO:0000256" key="6">
    <source>
        <dbReference type="HAMAP-Rule" id="MF_00265"/>
    </source>
</evidence>
<keyword evidence="5 6" id="KW-0460">Magnesium</keyword>
<evidence type="ECO:0000259" key="7">
    <source>
        <dbReference type="Pfam" id="PF01850"/>
    </source>
</evidence>
<dbReference type="InterPro" id="IPR022907">
    <property type="entry name" value="VapC_family"/>
</dbReference>
<comment type="caution">
    <text evidence="8">The sequence shown here is derived from an EMBL/GenBank/DDBJ whole genome shotgun (WGS) entry which is preliminary data.</text>
</comment>
<dbReference type="InterPro" id="IPR002716">
    <property type="entry name" value="PIN_dom"/>
</dbReference>
<keyword evidence="3 6" id="KW-0479">Metal-binding</keyword>
<gene>
    <name evidence="6" type="primary">vapC</name>
    <name evidence="8" type="ORF">DLM65_09935</name>
</gene>
<keyword evidence="2 6" id="KW-0540">Nuclease</keyword>
<dbReference type="GO" id="GO:0004540">
    <property type="term" value="F:RNA nuclease activity"/>
    <property type="evidence" value="ECO:0007669"/>
    <property type="project" value="InterPro"/>
</dbReference>
<dbReference type="CDD" id="cd09873">
    <property type="entry name" value="PIN_Pae0151-like"/>
    <property type="match status" value="1"/>
</dbReference>
<dbReference type="InterPro" id="IPR051619">
    <property type="entry name" value="TypeII_TA_RNase_PINc/VapC"/>
</dbReference>
<dbReference type="InterPro" id="IPR029060">
    <property type="entry name" value="PIN-like_dom_sf"/>
</dbReference>
<keyword evidence="1 6" id="KW-1277">Toxin-antitoxin system</keyword>
<comment type="similarity">
    <text evidence="6">Belongs to the PINc/VapC protein family.</text>
</comment>
<dbReference type="GO" id="GO:0090729">
    <property type="term" value="F:toxin activity"/>
    <property type="evidence" value="ECO:0007669"/>
    <property type="project" value="UniProtKB-KW"/>
</dbReference>
<sequence length="132" mass="13949">MSPSIVCDASTLVAMLVDGGSDGEWATSVLSDADLLAPHLLVFEAANVLRRLAAAGLVSADQAAQGHVDLMDVQLELWPYDLVAARSWQLRDNLSVYDASYVAVAELTGATLATLDRRIGRAPGLRCVVVSP</sequence>
<protein>
    <recommendedName>
        <fullName evidence="6">Ribonuclease VapC</fullName>
        <shortName evidence="6">RNase VapC</shortName>
        <ecNumber evidence="6">3.1.-.-</ecNumber>
    </recommendedName>
    <alternativeName>
        <fullName evidence="6">Toxin VapC</fullName>
    </alternativeName>
</protein>
<proteinExistence type="inferred from homology"/>
<dbReference type="PANTHER" id="PTHR35901:SF1">
    <property type="entry name" value="EXONUCLEASE VAPC9"/>
    <property type="match status" value="1"/>
</dbReference>
<dbReference type="SUPFAM" id="SSF88723">
    <property type="entry name" value="PIN domain-like"/>
    <property type="match status" value="1"/>
</dbReference>
<evidence type="ECO:0000256" key="4">
    <source>
        <dbReference type="ARBA" id="ARBA00022801"/>
    </source>
</evidence>
<dbReference type="Gene3D" id="3.40.50.1010">
    <property type="entry name" value="5'-nuclease"/>
    <property type="match status" value="1"/>
</dbReference>
<dbReference type="AlphaFoldDB" id="A0A2W5Z3B3"/>
<reference evidence="8 9" key="1">
    <citation type="journal article" date="2017" name="Nature">
        <title>Atmospheric trace gases support primary production in Antarctic desert surface soil.</title>
        <authorList>
            <person name="Ji M."/>
            <person name="Greening C."/>
            <person name="Vanwonterghem I."/>
            <person name="Carere C.R."/>
            <person name="Bay S.K."/>
            <person name="Steen J.A."/>
            <person name="Montgomery K."/>
            <person name="Lines T."/>
            <person name="Beardall J."/>
            <person name="van Dorst J."/>
            <person name="Snape I."/>
            <person name="Stott M.B."/>
            <person name="Hugenholtz P."/>
            <person name="Ferrari B.C."/>
        </authorList>
    </citation>
    <scope>NUCLEOTIDE SEQUENCE [LARGE SCALE GENOMIC DNA]</scope>
    <source>
        <strain evidence="8">RRmetagenome_bin12</strain>
    </source>
</reference>
<evidence type="ECO:0000256" key="3">
    <source>
        <dbReference type="ARBA" id="ARBA00022723"/>
    </source>
</evidence>
<dbReference type="Proteomes" id="UP000248724">
    <property type="component" value="Unassembled WGS sequence"/>
</dbReference>
<dbReference type="PANTHER" id="PTHR35901">
    <property type="entry name" value="RIBONUCLEASE VAPC3"/>
    <property type="match status" value="1"/>
</dbReference>
<comment type="cofactor">
    <cofactor evidence="6">
        <name>Mg(2+)</name>
        <dbReference type="ChEBI" id="CHEBI:18420"/>
    </cofactor>
</comment>
<dbReference type="Pfam" id="PF01850">
    <property type="entry name" value="PIN"/>
    <property type="match status" value="1"/>
</dbReference>
<feature type="domain" description="PIN" evidence="7">
    <location>
        <begin position="5"/>
        <end position="123"/>
    </location>
</feature>
<feature type="binding site" evidence="6">
    <location>
        <position position="8"/>
    </location>
    <ligand>
        <name>Mg(2+)</name>
        <dbReference type="ChEBI" id="CHEBI:18420"/>
    </ligand>
</feature>
<evidence type="ECO:0000313" key="8">
    <source>
        <dbReference type="EMBL" id="PZR79730.1"/>
    </source>
</evidence>
<evidence type="ECO:0000313" key="9">
    <source>
        <dbReference type="Proteomes" id="UP000248724"/>
    </source>
</evidence>